<evidence type="ECO:0000313" key="3">
    <source>
        <dbReference type="Proteomes" id="UP000306791"/>
    </source>
</evidence>
<feature type="domain" description="BPP" evidence="1">
    <location>
        <begin position="353"/>
        <end position="677"/>
    </location>
</feature>
<dbReference type="InterPro" id="IPR003431">
    <property type="entry name" value="B-propeller_Phytase"/>
</dbReference>
<dbReference type="Gene3D" id="2.120.10.30">
    <property type="entry name" value="TolB, C-terminal domain"/>
    <property type="match status" value="2"/>
</dbReference>
<dbReference type="PROSITE" id="PS51662">
    <property type="entry name" value="BP_PHYTASE"/>
    <property type="match status" value="2"/>
</dbReference>
<comment type="caution">
    <text evidence="2">The sequence shown here is derived from an EMBL/GenBank/DDBJ whole genome shotgun (WGS) entry which is preliminary data.</text>
</comment>
<proteinExistence type="predicted"/>
<feature type="domain" description="BPP" evidence="1">
    <location>
        <begin position="45"/>
        <end position="351"/>
    </location>
</feature>
<protein>
    <submittedName>
        <fullName evidence="2">Phytase</fullName>
    </submittedName>
</protein>
<gene>
    <name evidence="2" type="ORF">FDY93_17085</name>
</gene>
<dbReference type="Pfam" id="PF02333">
    <property type="entry name" value="Phytase"/>
    <property type="match status" value="1"/>
</dbReference>
<evidence type="ECO:0000313" key="2">
    <source>
        <dbReference type="EMBL" id="TLM74751.1"/>
    </source>
</evidence>
<dbReference type="EMBL" id="VANI01000020">
    <property type="protein sequence ID" value="TLM74751.1"/>
    <property type="molecule type" value="Genomic_DNA"/>
</dbReference>
<dbReference type="InterPro" id="IPR011042">
    <property type="entry name" value="6-blade_b-propeller_TolB-like"/>
</dbReference>
<dbReference type="Proteomes" id="UP000306791">
    <property type="component" value="Unassembled WGS sequence"/>
</dbReference>
<name>A0ABY2UFB5_9GAMM</name>
<evidence type="ECO:0000259" key="1">
    <source>
        <dbReference type="PROSITE" id="PS51662"/>
    </source>
</evidence>
<reference evidence="2 3" key="1">
    <citation type="submission" date="2019-05" db="EMBL/GenBank/DDBJ databases">
        <title>Microbulbifer harenosus sp. nov., an alginate-degrading bacterium isolated from coastal sand.</title>
        <authorList>
            <person name="Huang H."/>
            <person name="Mo K."/>
            <person name="Bao S."/>
        </authorList>
    </citation>
    <scope>NUCLEOTIDE SEQUENCE [LARGE SCALE GENOMIC DNA]</scope>
    <source>
        <strain evidence="2 3">HB161719</strain>
    </source>
</reference>
<accession>A0ABY2UFB5</accession>
<keyword evidence="3" id="KW-1185">Reference proteome</keyword>
<dbReference type="SUPFAM" id="SSF50956">
    <property type="entry name" value="Thermostable phytase (3-phytase)"/>
    <property type="match status" value="2"/>
</dbReference>
<sequence>MEFHRHLFATVSSSERRKVAGTAVETPVKPAINERIMARKYLLKTAVALAIAGLVSACGPRIEQAASGPKPIAPQQELALTNVVSSQLAPLTMGSTDYLLLASEARGLVLVDAKGTEKLALDGGTVERFALHQLADDNWLIALYDEDSGQLQLRQLDLYEGSPRIRYLGAMATTSPQVAMCFSRQADRTHLFAIDENGLGHEYVVHPREQAWEFTGVRPLYFGEQVSSCVVDDRSGKLLVAQPPLGIWSLNADAEMDEAREVFAASGELAADDFGGLWLDDASGNLWLTAGDKVYAYNINNPRQGPQFVTALADLEPVSAAIQQGVLLALEEESDRVLQFAVKLPEPAAEMQTFRGPVEIPRVRASGQTAPVSSGGDAADDPAIWVNPANPSASLILGTDKKSGLSVYNLNGELIEHFPVGRVNNVDLRPMQHGKYVAIAAASNRTDPGVSLFGISADGKVDDLGLRNLDMGDPYGLCVYRRGADLMAFVSDKDGAVQLLQIVPGEGNVDWRLQKVAQLEVDSQVEGCVVDDETQMLFFGEEDAGIWRLDIAAFLASGARPQLIAQVDGERLAADVEGMGLYHAGDRSYLVVSSQGNNSYALFSRDGSEFVGHFKVDINLDKSLDGSSETDGLEVSSASFGSQYPQGLLVVQDGRNRMPSQTQNFKLVSWADIAEKLQLK</sequence>
<organism evidence="2 3">
    <name type="scientific">Microbulbifer harenosus</name>
    <dbReference type="NCBI Taxonomy" id="2576840"/>
    <lineage>
        <taxon>Bacteria</taxon>
        <taxon>Pseudomonadati</taxon>
        <taxon>Pseudomonadota</taxon>
        <taxon>Gammaproteobacteria</taxon>
        <taxon>Cellvibrionales</taxon>
        <taxon>Microbulbiferaceae</taxon>
        <taxon>Microbulbifer</taxon>
    </lineage>
</organism>